<dbReference type="EMBL" id="ML986519">
    <property type="protein sequence ID" value="KAF2272560.1"/>
    <property type="molecule type" value="Genomic_DNA"/>
</dbReference>
<dbReference type="GO" id="GO:0003723">
    <property type="term" value="F:RNA binding"/>
    <property type="evidence" value="ECO:0007669"/>
    <property type="project" value="TreeGrafter"/>
</dbReference>
<dbReference type="OrthoDB" id="187617at2759"/>
<dbReference type="PROSITE" id="PS51676">
    <property type="entry name" value="FF"/>
    <property type="match status" value="2"/>
</dbReference>
<feature type="compositionally biased region" description="Basic and acidic residues" evidence="6">
    <location>
        <begin position="117"/>
        <end position="135"/>
    </location>
</feature>
<dbReference type="CDD" id="cd00201">
    <property type="entry name" value="WW"/>
    <property type="match status" value="2"/>
</dbReference>
<dbReference type="PANTHER" id="PTHR11864:SF0">
    <property type="entry name" value="PRP40 PRE-MRNA PROCESSING FACTOR 40 HOMOLOG A (YEAST)"/>
    <property type="match status" value="1"/>
</dbReference>
<dbReference type="Pfam" id="PF00397">
    <property type="entry name" value="WW"/>
    <property type="match status" value="2"/>
</dbReference>
<dbReference type="FunFam" id="1.10.10.440:FF:000033">
    <property type="entry name" value="Formin binding protein (FNB3)"/>
    <property type="match status" value="1"/>
</dbReference>
<keyword evidence="10" id="KW-1185">Reference proteome</keyword>
<dbReference type="GeneID" id="54555984"/>
<dbReference type="InterPro" id="IPR039726">
    <property type="entry name" value="Prp40-like"/>
</dbReference>
<feature type="compositionally biased region" description="Basic and acidic residues" evidence="6">
    <location>
        <begin position="604"/>
        <end position="630"/>
    </location>
</feature>
<evidence type="ECO:0000256" key="3">
    <source>
        <dbReference type="ARBA" id="ARBA00022737"/>
    </source>
</evidence>
<name>A0A6A6J7L1_WESOR</name>
<dbReference type="Pfam" id="PF01846">
    <property type="entry name" value="FF"/>
    <property type="match status" value="3"/>
</dbReference>
<feature type="compositionally biased region" description="Basic and acidic residues" evidence="6">
    <location>
        <begin position="562"/>
        <end position="595"/>
    </location>
</feature>
<dbReference type="PROSITE" id="PS01159">
    <property type="entry name" value="WW_DOMAIN_1"/>
    <property type="match status" value="1"/>
</dbReference>
<dbReference type="PROSITE" id="PS50020">
    <property type="entry name" value="WW_DOMAIN_2"/>
    <property type="match status" value="2"/>
</dbReference>
<dbReference type="SMART" id="SM00441">
    <property type="entry name" value="FF"/>
    <property type="match status" value="5"/>
</dbReference>
<dbReference type="RefSeq" id="XP_033650099.1">
    <property type="nucleotide sequence ID" value="XM_033802809.1"/>
</dbReference>
<dbReference type="Proteomes" id="UP000800097">
    <property type="component" value="Unassembled WGS sequence"/>
</dbReference>
<feature type="domain" description="FF" evidence="8">
    <location>
        <begin position="369"/>
        <end position="431"/>
    </location>
</feature>
<feature type="region of interest" description="Disordered" evidence="6">
    <location>
        <begin position="562"/>
        <end position="754"/>
    </location>
</feature>
<dbReference type="SUPFAM" id="SSF51045">
    <property type="entry name" value="WW domain"/>
    <property type="match status" value="2"/>
</dbReference>
<organism evidence="9 10">
    <name type="scientific">Westerdykella ornata</name>
    <dbReference type="NCBI Taxonomy" id="318751"/>
    <lineage>
        <taxon>Eukaryota</taxon>
        <taxon>Fungi</taxon>
        <taxon>Dikarya</taxon>
        <taxon>Ascomycota</taxon>
        <taxon>Pezizomycotina</taxon>
        <taxon>Dothideomycetes</taxon>
        <taxon>Pleosporomycetidae</taxon>
        <taxon>Pleosporales</taxon>
        <taxon>Sporormiaceae</taxon>
        <taxon>Westerdykella</taxon>
    </lineage>
</organism>
<gene>
    <name evidence="9" type="ORF">EI97DRAFT_504103</name>
</gene>
<evidence type="ECO:0000313" key="9">
    <source>
        <dbReference type="EMBL" id="KAF2272560.1"/>
    </source>
</evidence>
<evidence type="ECO:0000313" key="10">
    <source>
        <dbReference type="Proteomes" id="UP000800097"/>
    </source>
</evidence>
<evidence type="ECO:0000259" key="8">
    <source>
        <dbReference type="PROSITE" id="PS51676"/>
    </source>
</evidence>
<dbReference type="AlphaFoldDB" id="A0A6A6J7L1"/>
<keyword evidence="4" id="KW-0508">mRNA splicing</keyword>
<evidence type="ECO:0000259" key="7">
    <source>
        <dbReference type="PROSITE" id="PS50020"/>
    </source>
</evidence>
<evidence type="ECO:0000256" key="4">
    <source>
        <dbReference type="ARBA" id="ARBA00023187"/>
    </source>
</evidence>
<keyword evidence="5" id="KW-0539">Nucleus</keyword>
<dbReference type="GO" id="GO:0005685">
    <property type="term" value="C:U1 snRNP"/>
    <property type="evidence" value="ECO:0007669"/>
    <property type="project" value="TreeGrafter"/>
</dbReference>
<feature type="domain" description="WW" evidence="7">
    <location>
        <begin position="39"/>
        <end position="72"/>
    </location>
</feature>
<accession>A0A6A6J7L1</accession>
<sequence length="754" mass="89192">MAPMNGFGSRSVWQEAKTADGKIYFYNTVTQETTWSKPVELMTENEAYEAADGRTYWHNEQTNETTWDMPQAVADNLKKNRAQAPHAPHTPAAPYDLVRFPSSTWAAGPSSYLPPKPADRDEYQPWERRDRDRDTGYGAADRGLASFVTASENQYASREEAEAAFTKLLKKIGVQSDWTWKQTVRAGVKDPSWRAIPDPKDREETFKKYCEELRAQDKAREEERQAKLRSDFMQMLKNHDEIHHYTRWKSALPTIEGEAVFRSAKDDTERRALFDEYIISLKRAHAEEEAEAKRSALDQLSGLLHRLNLEAFTRWHTAEGILEANEEFKSDKFKPLHKLDVLTAFEKHIRQLQRDLNDRVQSERRARLRTERKNRDAFKDLLKELRAKGSLRAVSKWKEIRPLIHEDPRYKAMLGQGGSTPLELFWDALEEEEEKFRVHRRAVLDVQRFEVTPETPFEEFRDIMRTDPRTANFDEQLMKDTFVYVINRVKRRQEEARQTSAENERLAMDDLRSVLKHLDPPVLVTDTWDLVRPRVKDTKEFKEIKSESAREQAFDKFMRRLKEKEKERERERSRRDARDRDRRERDREYRNGTDSHRRHRTRTRSPEHDPYAAERRQAQQDREARYRNTDRTGLSPPYRRREDDRYDGSRRGSGDHYGRERREREAERERTYVSRADPRERSSELDYGDNHGDSRPVSVRRRRESDESASRRESKRARYTPNRDRSSRTPAQVEPPKEDAGLRSGSEEGEIEED</sequence>
<dbReference type="GO" id="GO:0071004">
    <property type="term" value="C:U2-type prespliceosome"/>
    <property type="evidence" value="ECO:0007669"/>
    <property type="project" value="TreeGrafter"/>
</dbReference>
<dbReference type="FunFam" id="1.10.10.440:FF:000013">
    <property type="entry name" value="pre-mRNA-processing protein 40A isoform X1"/>
    <property type="match status" value="1"/>
</dbReference>
<evidence type="ECO:0008006" key="11">
    <source>
        <dbReference type="Google" id="ProtNLM"/>
    </source>
</evidence>
<evidence type="ECO:0000256" key="2">
    <source>
        <dbReference type="ARBA" id="ARBA00022664"/>
    </source>
</evidence>
<feature type="domain" description="FF" evidence="8">
    <location>
        <begin position="158"/>
        <end position="212"/>
    </location>
</feature>
<dbReference type="InterPro" id="IPR001202">
    <property type="entry name" value="WW_dom"/>
</dbReference>
<evidence type="ECO:0000256" key="6">
    <source>
        <dbReference type="SAM" id="MobiDB-lite"/>
    </source>
</evidence>
<protein>
    <recommendedName>
        <fullName evidence="11">Formin binding protein-like protein</fullName>
    </recommendedName>
</protein>
<evidence type="ECO:0000256" key="1">
    <source>
        <dbReference type="ARBA" id="ARBA00004123"/>
    </source>
</evidence>
<dbReference type="InterPro" id="IPR036020">
    <property type="entry name" value="WW_dom_sf"/>
</dbReference>
<feature type="compositionally biased region" description="Basic and acidic residues" evidence="6">
    <location>
        <begin position="703"/>
        <end position="712"/>
    </location>
</feature>
<keyword evidence="3" id="KW-0677">Repeat</keyword>
<feature type="domain" description="WW" evidence="7">
    <location>
        <begin position="13"/>
        <end position="40"/>
    </location>
</feature>
<dbReference type="Gene3D" id="1.10.10.440">
    <property type="entry name" value="FF domain"/>
    <property type="match status" value="5"/>
</dbReference>
<dbReference type="SUPFAM" id="SSF81698">
    <property type="entry name" value="FF domain"/>
    <property type="match status" value="5"/>
</dbReference>
<feature type="compositionally biased region" description="Basic and acidic residues" evidence="6">
    <location>
        <begin position="639"/>
        <end position="694"/>
    </location>
</feature>
<comment type="subcellular location">
    <subcellularLocation>
        <location evidence="1">Nucleus</location>
    </subcellularLocation>
</comment>
<dbReference type="Gene3D" id="2.20.70.10">
    <property type="match status" value="2"/>
</dbReference>
<dbReference type="InterPro" id="IPR002713">
    <property type="entry name" value="FF_domain"/>
</dbReference>
<dbReference type="InterPro" id="IPR036517">
    <property type="entry name" value="FF_domain_sf"/>
</dbReference>
<evidence type="ECO:0000256" key="5">
    <source>
        <dbReference type="ARBA" id="ARBA00023242"/>
    </source>
</evidence>
<feature type="region of interest" description="Disordered" evidence="6">
    <location>
        <begin position="107"/>
        <end position="140"/>
    </location>
</feature>
<dbReference type="SMART" id="SM00456">
    <property type="entry name" value="WW"/>
    <property type="match status" value="2"/>
</dbReference>
<dbReference type="Pfam" id="PF25432">
    <property type="entry name" value="FF_PRPF40A"/>
    <property type="match status" value="1"/>
</dbReference>
<dbReference type="GO" id="GO:0045292">
    <property type="term" value="P:mRNA cis splicing, via spliceosome"/>
    <property type="evidence" value="ECO:0007669"/>
    <property type="project" value="InterPro"/>
</dbReference>
<proteinExistence type="predicted"/>
<dbReference type="PANTHER" id="PTHR11864">
    <property type="entry name" value="PRE-MRNA-PROCESSING PROTEIN PRP40"/>
    <property type="match status" value="1"/>
</dbReference>
<reference evidence="9" key="1">
    <citation type="journal article" date="2020" name="Stud. Mycol.">
        <title>101 Dothideomycetes genomes: a test case for predicting lifestyles and emergence of pathogens.</title>
        <authorList>
            <person name="Haridas S."/>
            <person name="Albert R."/>
            <person name="Binder M."/>
            <person name="Bloem J."/>
            <person name="Labutti K."/>
            <person name="Salamov A."/>
            <person name="Andreopoulos B."/>
            <person name="Baker S."/>
            <person name="Barry K."/>
            <person name="Bills G."/>
            <person name="Bluhm B."/>
            <person name="Cannon C."/>
            <person name="Castanera R."/>
            <person name="Culley D."/>
            <person name="Daum C."/>
            <person name="Ezra D."/>
            <person name="Gonzalez J."/>
            <person name="Henrissat B."/>
            <person name="Kuo A."/>
            <person name="Liang C."/>
            <person name="Lipzen A."/>
            <person name="Lutzoni F."/>
            <person name="Magnuson J."/>
            <person name="Mondo S."/>
            <person name="Nolan M."/>
            <person name="Ohm R."/>
            <person name="Pangilinan J."/>
            <person name="Park H.-J."/>
            <person name="Ramirez L."/>
            <person name="Alfaro M."/>
            <person name="Sun H."/>
            <person name="Tritt A."/>
            <person name="Yoshinaga Y."/>
            <person name="Zwiers L.-H."/>
            <person name="Turgeon B."/>
            <person name="Goodwin S."/>
            <person name="Spatafora J."/>
            <person name="Crous P."/>
            <person name="Grigoriev I."/>
        </authorList>
    </citation>
    <scope>NUCLEOTIDE SEQUENCE</scope>
    <source>
        <strain evidence="9">CBS 379.55</strain>
    </source>
</reference>
<keyword evidence="2" id="KW-0507">mRNA processing</keyword>